<dbReference type="Gene3D" id="3.40.50.800">
    <property type="entry name" value="Anticodon-binding domain"/>
    <property type="match status" value="1"/>
</dbReference>
<keyword evidence="7" id="KW-0030">Aminoacyl-tRNA synthetase</keyword>
<feature type="domain" description="Class II Histidinyl-tRNA synthetase (HisRS)-like catalytic core" evidence="10">
    <location>
        <begin position="4"/>
        <end position="147"/>
    </location>
</feature>
<sequence length="248" mass="28021">MGPDFEVIKILTELLDELDIGDYEVKLNHRKLLDGMLAICGVPQEKFRTICSSIDKLDKLTFEQIKKEMVEEKGLTEEMADKIGTLLGKGEPLESELALNELEILFKSLLKSKCIDKVVFDLSLARGLDYYTGVIFEAAFKGAAQDIRAAETEVLVCVLGDDLSLAAELVSELWEAKVKAEFNVHKRVMKHIDRARESKIPWMVIIGERELNDGIVKLKDVTASKEYEVPRSRLIEELQGRLNNRLPS</sequence>
<dbReference type="InterPro" id="IPR004154">
    <property type="entry name" value="Anticodon-bd"/>
</dbReference>
<proteinExistence type="inferred from homology"/>
<accession>A0ABD1NU10</accession>
<dbReference type="SUPFAM" id="SSF52954">
    <property type="entry name" value="Class II aaRS ABD-related"/>
    <property type="match status" value="1"/>
</dbReference>
<dbReference type="GO" id="GO:0006412">
    <property type="term" value="P:translation"/>
    <property type="evidence" value="ECO:0007669"/>
    <property type="project" value="UniProtKB-KW"/>
</dbReference>
<dbReference type="InterPro" id="IPR036621">
    <property type="entry name" value="Anticodon-bd_dom_sf"/>
</dbReference>
<gene>
    <name evidence="11" type="ORF">Fot_57805</name>
</gene>
<evidence type="ECO:0000256" key="1">
    <source>
        <dbReference type="ARBA" id="ARBA00008226"/>
    </source>
</evidence>
<dbReference type="Gene3D" id="3.30.930.10">
    <property type="entry name" value="Bira Bifunctional Protein, Domain 2"/>
    <property type="match status" value="1"/>
</dbReference>
<dbReference type="Proteomes" id="UP001604277">
    <property type="component" value="Unassembled WGS sequence"/>
</dbReference>
<dbReference type="FunFam" id="3.40.50.800:FF:000012">
    <property type="entry name" value="Histidine--tRNA ligase, cytoplasmic"/>
    <property type="match status" value="1"/>
</dbReference>
<protein>
    <recommendedName>
        <fullName evidence="2">histidine--tRNA ligase</fullName>
        <ecNumber evidence="2">6.1.1.21</ecNumber>
    </recommendedName>
</protein>
<name>A0ABD1NU10_9LAMI</name>
<evidence type="ECO:0000256" key="7">
    <source>
        <dbReference type="ARBA" id="ARBA00023146"/>
    </source>
</evidence>
<dbReference type="SUPFAM" id="SSF55681">
    <property type="entry name" value="Class II aaRS and biotin synthetases"/>
    <property type="match status" value="1"/>
</dbReference>
<keyword evidence="12" id="KW-1185">Reference proteome</keyword>
<keyword evidence="6" id="KW-0648">Protein biosynthesis</keyword>
<keyword evidence="4" id="KW-0547">Nucleotide-binding</keyword>
<keyword evidence="5" id="KW-0067">ATP-binding</keyword>
<evidence type="ECO:0000256" key="6">
    <source>
        <dbReference type="ARBA" id="ARBA00022917"/>
    </source>
</evidence>
<dbReference type="CDD" id="cd00859">
    <property type="entry name" value="HisRS_anticodon"/>
    <property type="match status" value="1"/>
</dbReference>
<comment type="caution">
    <text evidence="11">The sequence shown here is derived from an EMBL/GenBank/DDBJ whole genome shotgun (WGS) entry which is preliminary data.</text>
</comment>
<evidence type="ECO:0000313" key="11">
    <source>
        <dbReference type="EMBL" id="KAL2455103.1"/>
    </source>
</evidence>
<evidence type="ECO:0000259" key="10">
    <source>
        <dbReference type="Pfam" id="PF13393"/>
    </source>
</evidence>
<evidence type="ECO:0000313" key="12">
    <source>
        <dbReference type="Proteomes" id="UP001604277"/>
    </source>
</evidence>
<dbReference type="PANTHER" id="PTHR11476">
    <property type="entry name" value="HISTIDYL-TRNA SYNTHETASE"/>
    <property type="match status" value="1"/>
</dbReference>
<keyword evidence="3" id="KW-0436">Ligase</keyword>
<evidence type="ECO:0000256" key="4">
    <source>
        <dbReference type="ARBA" id="ARBA00022741"/>
    </source>
</evidence>
<dbReference type="EC" id="6.1.1.21" evidence="2"/>
<organism evidence="11 12">
    <name type="scientific">Forsythia ovata</name>
    <dbReference type="NCBI Taxonomy" id="205694"/>
    <lineage>
        <taxon>Eukaryota</taxon>
        <taxon>Viridiplantae</taxon>
        <taxon>Streptophyta</taxon>
        <taxon>Embryophyta</taxon>
        <taxon>Tracheophyta</taxon>
        <taxon>Spermatophyta</taxon>
        <taxon>Magnoliopsida</taxon>
        <taxon>eudicotyledons</taxon>
        <taxon>Gunneridae</taxon>
        <taxon>Pentapetalae</taxon>
        <taxon>asterids</taxon>
        <taxon>lamiids</taxon>
        <taxon>Lamiales</taxon>
        <taxon>Oleaceae</taxon>
        <taxon>Forsythieae</taxon>
        <taxon>Forsythia</taxon>
    </lineage>
</organism>
<evidence type="ECO:0000259" key="9">
    <source>
        <dbReference type="Pfam" id="PF03129"/>
    </source>
</evidence>
<evidence type="ECO:0000256" key="8">
    <source>
        <dbReference type="ARBA" id="ARBA00047639"/>
    </source>
</evidence>
<dbReference type="InterPro" id="IPR041715">
    <property type="entry name" value="HisRS-like_core"/>
</dbReference>
<evidence type="ECO:0000256" key="3">
    <source>
        <dbReference type="ARBA" id="ARBA00022598"/>
    </source>
</evidence>
<dbReference type="GO" id="GO:0005524">
    <property type="term" value="F:ATP binding"/>
    <property type="evidence" value="ECO:0007669"/>
    <property type="project" value="UniProtKB-KW"/>
</dbReference>
<comment type="similarity">
    <text evidence="1">Belongs to the class-II aminoacyl-tRNA synthetase family.</text>
</comment>
<dbReference type="InterPro" id="IPR045864">
    <property type="entry name" value="aa-tRNA-synth_II/BPL/LPL"/>
</dbReference>
<evidence type="ECO:0000256" key="5">
    <source>
        <dbReference type="ARBA" id="ARBA00022840"/>
    </source>
</evidence>
<reference evidence="12" key="1">
    <citation type="submission" date="2024-07" db="EMBL/GenBank/DDBJ databases">
        <title>Two chromosome-level genome assemblies of Korean endemic species Abeliophyllum distichum and Forsythia ovata (Oleaceae).</title>
        <authorList>
            <person name="Jang H."/>
        </authorList>
    </citation>
    <scope>NUCLEOTIDE SEQUENCE [LARGE SCALE GENOMIC DNA]</scope>
</reference>
<feature type="domain" description="Anticodon-binding" evidence="9">
    <location>
        <begin position="154"/>
        <end position="239"/>
    </location>
</feature>
<dbReference type="InterPro" id="IPR033656">
    <property type="entry name" value="HisRS_anticodon"/>
</dbReference>
<evidence type="ECO:0000256" key="2">
    <source>
        <dbReference type="ARBA" id="ARBA00012815"/>
    </source>
</evidence>
<dbReference type="Pfam" id="PF13393">
    <property type="entry name" value="tRNA-synt_His"/>
    <property type="match status" value="1"/>
</dbReference>
<dbReference type="Pfam" id="PF03129">
    <property type="entry name" value="HGTP_anticodon"/>
    <property type="match status" value="1"/>
</dbReference>
<comment type="catalytic activity">
    <reaction evidence="8">
        <text>tRNA(His) + L-histidine + ATP = L-histidyl-tRNA(His) + AMP + diphosphate + H(+)</text>
        <dbReference type="Rhea" id="RHEA:17313"/>
        <dbReference type="Rhea" id="RHEA-COMP:9665"/>
        <dbReference type="Rhea" id="RHEA-COMP:9689"/>
        <dbReference type="ChEBI" id="CHEBI:15378"/>
        <dbReference type="ChEBI" id="CHEBI:30616"/>
        <dbReference type="ChEBI" id="CHEBI:33019"/>
        <dbReference type="ChEBI" id="CHEBI:57595"/>
        <dbReference type="ChEBI" id="CHEBI:78442"/>
        <dbReference type="ChEBI" id="CHEBI:78527"/>
        <dbReference type="ChEBI" id="CHEBI:456215"/>
        <dbReference type="EC" id="6.1.1.21"/>
    </reaction>
</comment>
<dbReference type="GO" id="GO:0004821">
    <property type="term" value="F:histidine-tRNA ligase activity"/>
    <property type="evidence" value="ECO:0007669"/>
    <property type="project" value="UniProtKB-EC"/>
</dbReference>
<dbReference type="PANTHER" id="PTHR11476:SF7">
    <property type="entry name" value="HISTIDINE--TRNA LIGASE"/>
    <property type="match status" value="1"/>
</dbReference>
<dbReference type="AlphaFoldDB" id="A0ABD1NU10"/>
<dbReference type="EMBL" id="JBFOLJ010000138">
    <property type="protein sequence ID" value="KAL2455103.1"/>
    <property type="molecule type" value="Genomic_DNA"/>
</dbReference>